<feature type="domain" description="Ig-like" evidence="4">
    <location>
        <begin position="221"/>
        <end position="317"/>
    </location>
</feature>
<evidence type="ECO:0000256" key="3">
    <source>
        <dbReference type="SAM" id="Phobius"/>
    </source>
</evidence>
<dbReference type="EMBL" id="AGCU01011170">
    <property type="status" value="NOT_ANNOTATED_CDS"/>
    <property type="molecule type" value="Genomic_DNA"/>
</dbReference>
<accession>K7FMI8</accession>
<dbReference type="Gene3D" id="2.60.40.10">
    <property type="entry name" value="Immunoglobulins"/>
    <property type="match status" value="4"/>
</dbReference>
<feature type="domain" description="Ig-like" evidence="4">
    <location>
        <begin position="321"/>
        <end position="422"/>
    </location>
</feature>
<dbReference type="PANTHER" id="PTHR23411">
    <property type="entry name" value="TAPASIN"/>
    <property type="match status" value="1"/>
</dbReference>
<dbReference type="InterPro" id="IPR007110">
    <property type="entry name" value="Ig-like_dom"/>
</dbReference>
<evidence type="ECO:0000256" key="2">
    <source>
        <dbReference type="SAM" id="MobiDB-lite"/>
    </source>
</evidence>
<dbReference type="InterPro" id="IPR003006">
    <property type="entry name" value="Ig/MHC_CS"/>
</dbReference>
<dbReference type="PROSITE" id="PS00290">
    <property type="entry name" value="IG_MHC"/>
    <property type="match status" value="2"/>
</dbReference>
<keyword evidence="6" id="KW-1185">Reference proteome</keyword>
<dbReference type="HOGENOM" id="CLU_030625_3_0_1"/>
<reference evidence="6" key="1">
    <citation type="submission" date="2011-10" db="EMBL/GenBank/DDBJ databases">
        <authorList>
            <consortium name="Soft-shell Turtle Genome Consortium"/>
        </authorList>
    </citation>
    <scope>NUCLEOTIDE SEQUENCE [LARGE SCALE GENOMIC DNA]</scope>
    <source>
        <strain evidence="6">Daiwa-1</strain>
    </source>
</reference>
<evidence type="ECO:0000313" key="6">
    <source>
        <dbReference type="Proteomes" id="UP000007267"/>
    </source>
</evidence>
<keyword evidence="3" id="KW-0812">Transmembrane</keyword>
<dbReference type="Proteomes" id="UP000007267">
    <property type="component" value="Unassembled WGS sequence"/>
</dbReference>
<dbReference type="PROSITE" id="PS50835">
    <property type="entry name" value="IG_LIKE"/>
    <property type="match status" value="4"/>
</dbReference>
<feature type="region of interest" description="Disordered" evidence="2">
    <location>
        <begin position="76"/>
        <end position="112"/>
    </location>
</feature>
<keyword evidence="3" id="KW-1133">Transmembrane helix</keyword>
<organism evidence="5 6">
    <name type="scientific">Pelodiscus sinensis</name>
    <name type="common">Chinese softshell turtle</name>
    <name type="synonym">Trionyx sinensis</name>
    <dbReference type="NCBI Taxonomy" id="13735"/>
    <lineage>
        <taxon>Eukaryota</taxon>
        <taxon>Metazoa</taxon>
        <taxon>Chordata</taxon>
        <taxon>Craniata</taxon>
        <taxon>Vertebrata</taxon>
        <taxon>Euteleostomi</taxon>
        <taxon>Archelosauria</taxon>
        <taxon>Testudinata</taxon>
        <taxon>Testudines</taxon>
        <taxon>Cryptodira</taxon>
        <taxon>Trionychia</taxon>
        <taxon>Trionychidae</taxon>
        <taxon>Pelodiscus</taxon>
    </lineage>
</organism>
<dbReference type="SUPFAM" id="SSF48726">
    <property type="entry name" value="Immunoglobulin"/>
    <property type="match status" value="4"/>
</dbReference>
<dbReference type="SMART" id="SM00407">
    <property type="entry name" value="IGc1"/>
    <property type="match status" value="4"/>
</dbReference>
<dbReference type="Ensembl" id="ENSPSIT00000009294.1">
    <property type="protein sequence ID" value="ENSPSIP00000009248.1"/>
    <property type="gene ID" value="ENSPSIG00000008363.1"/>
</dbReference>
<dbReference type="OMA" id="SEGAENC"/>
<keyword evidence="3" id="KW-0472">Membrane</keyword>
<dbReference type="eggNOG" id="ENOG502RXJK">
    <property type="taxonomic scope" value="Eukaryota"/>
</dbReference>
<feature type="domain" description="Ig-like" evidence="4">
    <location>
        <begin position="115"/>
        <end position="204"/>
    </location>
</feature>
<keyword evidence="1" id="KW-0393">Immunoglobulin domain</keyword>
<dbReference type="GeneTree" id="ENSGT00940000161491"/>
<dbReference type="InterPro" id="IPR013783">
    <property type="entry name" value="Ig-like_fold"/>
</dbReference>
<dbReference type="InterPro" id="IPR050380">
    <property type="entry name" value="Immune_Resp_Modulators"/>
</dbReference>
<feature type="domain" description="Ig-like" evidence="4">
    <location>
        <begin position="12"/>
        <end position="92"/>
    </location>
</feature>
<evidence type="ECO:0000259" key="4">
    <source>
        <dbReference type="PROSITE" id="PS50835"/>
    </source>
</evidence>
<reference evidence="6" key="2">
    <citation type="journal article" date="2013" name="Nat. Genet.">
        <title>The draft genomes of soft-shell turtle and green sea turtle yield insights into the development and evolution of the turtle-specific body plan.</title>
        <authorList>
            <person name="Wang Z."/>
            <person name="Pascual-Anaya J."/>
            <person name="Zadissa A."/>
            <person name="Li W."/>
            <person name="Niimura Y."/>
            <person name="Huang Z."/>
            <person name="Li C."/>
            <person name="White S."/>
            <person name="Xiong Z."/>
            <person name="Fang D."/>
            <person name="Wang B."/>
            <person name="Ming Y."/>
            <person name="Chen Y."/>
            <person name="Zheng Y."/>
            <person name="Kuraku S."/>
            <person name="Pignatelli M."/>
            <person name="Herrero J."/>
            <person name="Beal K."/>
            <person name="Nozawa M."/>
            <person name="Li Q."/>
            <person name="Wang J."/>
            <person name="Zhang H."/>
            <person name="Yu L."/>
            <person name="Shigenobu S."/>
            <person name="Wang J."/>
            <person name="Liu J."/>
            <person name="Flicek P."/>
            <person name="Searle S."/>
            <person name="Wang J."/>
            <person name="Kuratani S."/>
            <person name="Yin Y."/>
            <person name="Aken B."/>
            <person name="Zhang G."/>
            <person name="Irie N."/>
        </authorList>
    </citation>
    <scope>NUCLEOTIDE SEQUENCE [LARGE SCALE GENOMIC DNA]</scope>
    <source>
        <strain evidence="6">Daiwa-1</strain>
    </source>
</reference>
<sequence>MVSLLSVGRTDPSIFPLVPCCSKTGNDPRGMSLACLVTDYSPPSAKIQWNSGRVTAGVRDFPETLTSKGLYTRTSLLTIPDGPQKSDSYRQCHGHSGDKAPDLPAKHPGISKKEPSITVSRAYHEDLSGLSLTLICEASGFSPEDISISWLKNNSPVLRSSYNNGPASGSGTFSAYSILKVDLSEGAENCTCVVNHPALSKPKTGGSDCNQTPMEVFLLPPSLEELYVMQNATITCLVSGMENPSSLEISWSRGNGGPLTVDSKEPVLHPNGTYSAASILRVCVEEWQAGEEFTCTVKHQDIPLVIVKRIHKNLEISLRPPSVYVSPPHVDELALQEWATITCLASGFQPKDILVTWTQKDRPIPQDAYIHIGPMREAGEEESYFIYSKLRIQASEWQKGDTYSCMVGHEGLPKIFTQQSVDKASMGPLNDTQDGMESLWTPVIFIALFLLSLVYSTGVTLLKVK</sequence>
<proteinExistence type="predicted"/>
<dbReference type="STRING" id="13735.ENSPSIP00000009248"/>
<evidence type="ECO:0000313" key="5">
    <source>
        <dbReference type="Ensembl" id="ENSPSIP00000009248.1"/>
    </source>
</evidence>
<reference evidence="5" key="4">
    <citation type="submission" date="2025-09" db="UniProtKB">
        <authorList>
            <consortium name="Ensembl"/>
        </authorList>
    </citation>
    <scope>IDENTIFICATION</scope>
</reference>
<feature type="compositionally biased region" description="Basic and acidic residues" evidence="2">
    <location>
        <begin position="87"/>
        <end position="112"/>
    </location>
</feature>
<dbReference type="InterPro" id="IPR036179">
    <property type="entry name" value="Ig-like_dom_sf"/>
</dbReference>
<name>K7FMI8_PELSI</name>
<feature type="transmembrane region" description="Helical" evidence="3">
    <location>
        <begin position="439"/>
        <end position="462"/>
    </location>
</feature>
<dbReference type="AlphaFoldDB" id="K7FMI8"/>
<dbReference type="InterPro" id="IPR003597">
    <property type="entry name" value="Ig_C1-set"/>
</dbReference>
<dbReference type="CDD" id="cd05768">
    <property type="entry name" value="IgC1_CH3_IgAGD_CH4_IgAEM"/>
    <property type="match status" value="1"/>
</dbReference>
<dbReference type="Pfam" id="PF07654">
    <property type="entry name" value="C1-set"/>
    <property type="match status" value="4"/>
</dbReference>
<reference evidence="5" key="3">
    <citation type="submission" date="2025-08" db="UniProtKB">
        <authorList>
            <consortium name="Ensembl"/>
        </authorList>
    </citation>
    <scope>IDENTIFICATION</scope>
</reference>
<evidence type="ECO:0000256" key="1">
    <source>
        <dbReference type="ARBA" id="ARBA00023319"/>
    </source>
</evidence>
<protein>
    <recommendedName>
        <fullName evidence="4">Ig-like domain-containing protein</fullName>
    </recommendedName>
</protein>